<dbReference type="Pfam" id="PF12096">
    <property type="entry name" value="DUF3572"/>
    <property type="match status" value="1"/>
</dbReference>
<dbReference type="AlphaFoldDB" id="A0A916ZCC1"/>
<comment type="caution">
    <text evidence="1">The sequence shown here is derived from an EMBL/GenBank/DDBJ whole genome shotgun (WGS) entry which is preliminary data.</text>
</comment>
<keyword evidence="2" id="KW-1185">Reference proteome</keyword>
<gene>
    <name evidence="1" type="ORF">GCM10011390_03770</name>
</gene>
<reference evidence="1" key="2">
    <citation type="submission" date="2020-09" db="EMBL/GenBank/DDBJ databases">
        <authorList>
            <person name="Sun Q."/>
            <person name="Zhou Y."/>
        </authorList>
    </citation>
    <scope>NUCLEOTIDE SEQUENCE</scope>
    <source>
        <strain evidence="1">CGMCC 1.15367</strain>
    </source>
</reference>
<dbReference type="Proteomes" id="UP000644699">
    <property type="component" value="Unassembled WGS sequence"/>
</dbReference>
<evidence type="ECO:0000313" key="2">
    <source>
        <dbReference type="Proteomes" id="UP000644699"/>
    </source>
</evidence>
<reference evidence="1" key="1">
    <citation type="journal article" date="2014" name="Int. J. Syst. Evol. Microbiol.">
        <title>Complete genome sequence of Corynebacterium casei LMG S-19264T (=DSM 44701T), isolated from a smear-ripened cheese.</title>
        <authorList>
            <consortium name="US DOE Joint Genome Institute (JGI-PGF)"/>
            <person name="Walter F."/>
            <person name="Albersmeier A."/>
            <person name="Kalinowski J."/>
            <person name="Ruckert C."/>
        </authorList>
    </citation>
    <scope>NUCLEOTIDE SEQUENCE</scope>
    <source>
        <strain evidence="1">CGMCC 1.15367</strain>
    </source>
</reference>
<proteinExistence type="predicted"/>
<sequence>MLKSSRQENAAPTEDAALGIGIAALQFLAAQPELLERFLALSGLDPHGLRREAQRPAFFAGLLDFMLDHEPTLDAFAAHAELPPERIVAARAVLARAFGTVPR</sequence>
<organism evidence="1 2">
    <name type="scientific">Aureimonas endophytica</name>
    <dbReference type="NCBI Taxonomy" id="2027858"/>
    <lineage>
        <taxon>Bacteria</taxon>
        <taxon>Pseudomonadati</taxon>
        <taxon>Pseudomonadota</taxon>
        <taxon>Alphaproteobacteria</taxon>
        <taxon>Hyphomicrobiales</taxon>
        <taxon>Aurantimonadaceae</taxon>
        <taxon>Aureimonas</taxon>
    </lineage>
</organism>
<dbReference type="InterPro" id="IPR021955">
    <property type="entry name" value="DUF3572"/>
</dbReference>
<accession>A0A916ZCC1</accession>
<protein>
    <recommendedName>
        <fullName evidence="3">DUF3572 family protein</fullName>
    </recommendedName>
</protein>
<dbReference type="RefSeq" id="WP_188906524.1">
    <property type="nucleotide sequence ID" value="NZ_BMIQ01000001.1"/>
</dbReference>
<dbReference type="EMBL" id="BMIQ01000001">
    <property type="protein sequence ID" value="GGD88247.1"/>
    <property type="molecule type" value="Genomic_DNA"/>
</dbReference>
<evidence type="ECO:0008006" key="3">
    <source>
        <dbReference type="Google" id="ProtNLM"/>
    </source>
</evidence>
<evidence type="ECO:0000313" key="1">
    <source>
        <dbReference type="EMBL" id="GGD88247.1"/>
    </source>
</evidence>
<name>A0A916ZCC1_9HYPH</name>